<feature type="compositionally biased region" description="Low complexity" evidence="3">
    <location>
        <begin position="29"/>
        <end position="56"/>
    </location>
</feature>
<dbReference type="InterPro" id="IPR029627">
    <property type="entry name" value="CCSER"/>
</dbReference>
<feature type="region of interest" description="Disordered" evidence="3">
    <location>
        <begin position="156"/>
        <end position="175"/>
    </location>
</feature>
<keyword evidence="2" id="KW-0175">Coiled coil</keyword>
<accession>A0ABM3TLK2</accession>
<dbReference type="RefSeq" id="XP_057402960.1">
    <property type="nucleotide sequence ID" value="XM_057546977.1"/>
</dbReference>
<feature type="region of interest" description="Disordered" evidence="3">
    <location>
        <begin position="1"/>
        <end position="125"/>
    </location>
</feature>
<comment type="similarity">
    <text evidence="1">Belongs to the CCSER family.</text>
</comment>
<evidence type="ECO:0000313" key="5">
    <source>
        <dbReference type="RefSeq" id="XP_057402960.1"/>
    </source>
</evidence>
<evidence type="ECO:0000256" key="2">
    <source>
        <dbReference type="ARBA" id="ARBA00023054"/>
    </source>
</evidence>
<dbReference type="GeneID" id="102998257"/>
<reference evidence="5" key="1">
    <citation type="submission" date="2025-08" db="UniProtKB">
        <authorList>
            <consortium name="RefSeq"/>
        </authorList>
    </citation>
    <scope>IDENTIFICATION</scope>
</reference>
<name>A0ABM3TLK2_BALAC</name>
<evidence type="ECO:0000256" key="1">
    <source>
        <dbReference type="ARBA" id="ARBA00010949"/>
    </source>
</evidence>
<dbReference type="Proteomes" id="UP001652580">
    <property type="component" value="Chromosome 5"/>
</dbReference>
<evidence type="ECO:0000313" key="4">
    <source>
        <dbReference type="Proteomes" id="UP001652580"/>
    </source>
</evidence>
<protein>
    <submittedName>
        <fullName evidence="5">Serine-rich coiled-coil domain-containing protein 1 isoform X4</fullName>
    </submittedName>
</protein>
<feature type="compositionally biased region" description="Polar residues" evidence="3">
    <location>
        <begin position="83"/>
        <end position="102"/>
    </location>
</feature>
<organism evidence="4 5">
    <name type="scientific">Balaenoptera acutorostrata</name>
    <name type="common">Common minke whale</name>
    <name type="synonym">Balaena rostrata</name>
    <dbReference type="NCBI Taxonomy" id="9767"/>
    <lineage>
        <taxon>Eukaryota</taxon>
        <taxon>Metazoa</taxon>
        <taxon>Chordata</taxon>
        <taxon>Craniata</taxon>
        <taxon>Vertebrata</taxon>
        <taxon>Euteleostomi</taxon>
        <taxon>Mammalia</taxon>
        <taxon>Eutheria</taxon>
        <taxon>Laurasiatheria</taxon>
        <taxon>Artiodactyla</taxon>
        <taxon>Whippomorpha</taxon>
        <taxon>Cetacea</taxon>
        <taxon>Mysticeti</taxon>
        <taxon>Balaenopteridae</taxon>
        <taxon>Balaenoptera</taxon>
    </lineage>
</organism>
<feature type="region of interest" description="Disordered" evidence="3">
    <location>
        <begin position="645"/>
        <end position="666"/>
    </location>
</feature>
<proteinExistence type="inferred from homology"/>
<dbReference type="PANTHER" id="PTHR22461">
    <property type="entry name" value="SERINE-RICH COILED-COIL DOMAIN-CONTAINING PROTEIN 2-RELATED"/>
    <property type="match status" value="1"/>
</dbReference>
<keyword evidence="4" id="KW-1185">Reference proteome</keyword>
<feature type="compositionally biased region" description="Low complexity" evidence="3">
    <location>
        <begin position="649"/>
        <end position="663"/>
    </location>
</feature>
<sequence length="874" mass="96408">MGDSGSRRSTLVSRLPIFRRSISRKHDSLPSSPSSSNTVGVHSSSPSSTNSSSGSTGKRRSLFRTPSISFHHKKGSEPKKEPTNQNLSISNGAQPGHSSMQKLSLEEHTKTRGRHSVGFSSSRNKKITRSLTEDFEREKEHSTNKNVFINCLSSGKSEGDDSGFTEEQTRRSVKQSTKKLLTKSFSSHYKFSKPVPQSQSISLVQQSEFSLEIAQYQEREPVLLRASPSCSVDVTERAGSSLQSPLLSADFTTAQTPSEFLALTEDSVSEADAFPKSGSMASHCDNFGHSDFTSQISPNPAAATKTTVDLMGTVPCAIMSPGKYRLEGRCSTESKSLPETSAANQKEVLLQITELPAMNASDSEIHLSADTRRGEHMVIQNGETMLATSSPRKLGFYEQHKAIAERVKGIHPISDSRIIPSSGDHYILNKTSYGYDANPAKVLASSLSPYREGRFVERRLRSSSEGTAGGSRMILKPKDGNVEEVNSLRKQRAGSSSSKMNSMDVLNNLGSCELDEDDLMLDLEFLEEQNLHPSVCREDSYHSVVSCAAVVLTPMDPTIEMKKREELKFPEPSKQNLSLKLTKEIDPEARCPHIRGTPSSPSADWPLPGVEENGGIDSMPFRLMLQDCTAVKTLLLKMKRVLQESTDMSPASSTTSLPVSPLTEESSPFKDIMKDECSMLKLQLKEKDELISQLQEELGLNLKRPESVQGGREATYRNRIVSQSLSTRDRKAMHTPTEDRFRYSAADQTSPYKSKTCQLSSLCLSSFLKDKELVEVIKHSRGTYETLTSEVTQNLRATVGQNSLKPIAKTEGLSTFSEKPKDQVAVARQHSTFTGRFGQPPRGPISLHMYSRKNVFLHHNLHTTELQALGQQDG</sequence>
<dbReference type="PANTHER" id="PTHR22461:SF1">
    <property type="entry name" value="SERINE-RICH COILED-COIL DOMAIN-CONTAINING PROTEIN 1"/>
    <property type="match status" value="1"/>
</dbReference>
<evidence type="ECO:0000256" key="3">
    <source>
        <dbReference type="SAM" id="MobiDB-lite"/>
    </source>
</evidence>
<gene>
    <name evidence="5" type="primary">CCSER1</name>
</gene>